<dbReference type="RefSeq" id="XP_065662953.1">
    <property type="nucleotide sequence ID" value="XM_065806881.1"/>
</dbReference>
<dbReference type="GeneID" id="136085561"/>
<dbReference type="PANTHER" id="PTHR11505">
    <property type="entry name" value="L1 TRANSPOSABLE ELEMENT-RELATED"/>
    <property type="match status" value="1"/>
</dbReference>
<dbReference type="Proteomes" id="UP001652625">
    <property type="component" value="Chromosome 09"/>
</dbReference>
<organism evidence="1 2">
    <name type="scientific">Hydra vulgaris</name>
    <name type="common">Hydra</name>
    <name type="synonym">Hydra attenuata</name>
    <dbReference type="NCBI Taxonomy" id="6087"/>
    <lineage>
        <taxon>Eukaryota</taxon>
        <taxon>Metazoa</taxon>
        <taxon>Cnidaria</taxon>
        <taxon>Hydrozoa</taxon>
        <taxon>Hydroidolina</taxon>
        <taxon>Anthoathecata</taxon>
        <taxon>Aplanulata</taxon>
        <taxon>Hydridae</taxon>
        <taxon>Hydra</taxon>
    </lineage>
</organism>
<name>A0ABM4CMC2_HYDVU</name>
<evidence type="ECO:0000313" key="1">
    <source>
        <dbReference type="Proteomes" id="UP001652625"/>
    </source>
</evidence>
<evidence type="ECO:0000313" key="2">
    <source>
        <dbReference type="RefSeq" id="XP_065662953.1"/>
    </source>
</evidence>
<gene>
    <name evidence="2" type="primary">LOC136085561</name>
</gene>
<accession>A0ABM4CMC2</accession>
<dbReference type="InterPro" id="IPR004244">
    <property type="entry name" value="Transposase_22"/>
</dbReference>
<dbReference type="Gene3D" id="3.30.70.1820">
    <property type="entry name" value="L1 transposable element, RRM domain"/>
    <property type="match status" value="1"/>
</dbReference>
<sequence length="255" mass="30213">MTVTLVEIKRMIKDMFEEFKNKIEAILKKQEKNFANIINANLKITNQRLDKVEMISNDNVNIIKAISKDVEELKTSLNYHEELVEKKIKTAVNTVEKNKNYNETKNNKSEFTYVKKKLRKMEDRSRRNNLRVDGIKEEDNETWCDSEAKVLKLFDEQLGLKSIKIERAHRTGLRNNKEPRTIVLKLLDFKDKVAILRKSSTLKGKNIYINEDFCAETNLIRKELKEKMKVERHAGKFAYVSYDKLIIRDWNQKEK</sequence>
<reference evidence="2" key="1">
    <citation type="submission" date="2025-08" db="UniProtKB">
        <authorList>
            <consortium name="RefSeq"/>
        </authorList>
    </citation>
    <scope>IDENTIFICATION</scope>
</reference>
<proteinExistence type="predicted"/>
<protein>
    <submittedName>
        <fullName evidence="2">Uncharacterized protein LOC136085561</fullName>
    </submittedName>
</protein>
<keyword evidence="1" id="KW-1185">Reference proteome</keyword>